<evidence type="ECO:0008006" key="3">
    <source>
        <dbReference type="Google" id="ProtNLM"/>
    </source>
</evidence>
<organism evidence="1 2">
    <name type="scientific">Aspergillus sydowii CBS 593.65</name>
    <dbReference type="NCBI Taxonomy" id="1036612"/>
    <lineage>
        <taxon>Eukaryota</taxon>
        <taxon>Fungi</taxon>
        <taxon>Dikarya</taxon>
        <taxon>Ascomycota</taxon>
        <taxon>Pezizomycotina</taxon>
        <taxon>Eurotiomycetes</taxon>
        <taxon>Eurotiomycetidae</taxon>
        <taxon>Eurotiales</taxon>
        <taxon>Aspergillaceae</taxon>
        <taxon>Aspergillus</taxon>
        <taxon>Aspergillus subgen. Nidulantes</taxon>
    </lineage>
</organism>
<evidence type="ECO:0000313" key="1">
    <source>
        <dbReference type="EMBL" id="OJJ53354.1"/>
    </source>
</evidence>
<dbReference type="STRING" id="1036612.A0A1L9T1M0"/>
<dbReference type="RefSeq" id="XP_040697160.1">
    <property type="nucleotide sequence ID" value="XM_040848541.1"/>
</dbReference>
<dbReference type="OrthoDB" id="7464126at2759"/>
<protein>
    <recommendedName>
        <fullName evidence="3">NWD NACHT-NTPase N-terminal domain-containing protein</fullName>
    </recommendedName>
</protein>
<dbReference type="VEuPathDB" id="FungiDB:ASPSYDRAFT_527102"/>
<gene>
    <name evidence="1" type="ORF">ASPSYDRAFT_527102</name>
</gene>
<reference evidence="2" key="1">
    <citation type="journal article" date="2017" name="Genome Biol.">
        <title>Comparative genomics reveals high biological diversity and specific adaptations in the industrially and medically important fungal genus Aspergillus.</title>
        <authorList>
            <person name="de Vries R.P."/>
            <person name="Riley R."/>
            <person name="Wiebenga A."/>
            <person name="Aguilar-Osorio G."/>
            <person name="Amillis S."/>
            <person name="Uchima C.A."/>
            <person name="Anderluh G."/>
            <person name="Asadollahi M."/>
            <person name="Askin M."/>
            <person name="Barry K."/>
            <person name="Battaglia E."/>
            <person name="Bayram O."/>
            <person name="Benocci T."/>
            <person name="Braus-Stromeyer S.A."/>
            <person name="Caldana C."/>
            <person name="Canovas D."/>
            <person name="Cerqueira G.C."/>
            <person name="Chen F."/>
            <person name="Chen W."/>
            <person name="Choi C."/>
            <person name="Clum A."/>
            <person name="Dos Santos R.A."/>
            <person name="Damasio A.R."/>
            <person name="Diallinas G."/>
            <person name="Emri T."/>
            <person name="Fekete E."/>
            <person name="Flipphi M."/>
            <person name="Freyberg S."/>
            <person name="Gallo A."/>
            <person name="Gournas C."/>
            <person name="Habgood R."/>
            <person name="Hainaut M."/>
            <person name="Harispe M.L."/>
            <person name="Henrissat B."/>
            <person name="Hilden K.S."/>
            <person name="Hope R."/>
            <person name="Hossain A."/>
            <person name="Karabika E."/>
            <person name="Karaffa L."/>
            <person name="Karanyi Z."/>
            <person name="Krasevec N."/>
            <person name="Kuo A."/>
            <person name="Kusch H."/>
            <person name="LaButti K."/>
            <person name="Lagendijk E.L."/>
            <person name="Lapidus A."/>
            <person name="Levasseur A."/>
            <person name="Lindquist E."/>
            <person name="Lipzen A."/>
            <person name="Logrieco A.F."/>
            <person name="MacCabe A."/>
            <person name="Maekelae M.R."/>
            <person name="Malavazi I."/>
            <person name="Melin P."/>
            <person name="Meyer V."/>
            <person name="Mielnichuk N."/>
            <person name="Miskei M."/>
            <person name="Molnar A.P."/>
            <person name="Mule G."/>
            <person name="Ngan C.Y."/>
            <person name="Orejas M."/>
            <person name="Orosz E."/>
            <person name="Ouedraogo J.P."/>
            <person name="Overkamp K.M."/>
            <person name="Park H.-S."/>
            <person name="Perrone G."/>
            <person name="Piumi F."/>
            <person name="Punt P.J."/>
            <person name="Ram A.F."/>
            <person name="Ramon A."/>
            <person name="Rauscher S."/>
            <person name="Record E."/>
            <person name="Riano-Pachon D.M."/>
            <person name="Robert V."/>
            <person name="Roehrig J."/>
            <person name="Ruller R."/>
            <person name="Salamov A."/>
            <person name="Salih N.S."/>
            <person name="Samson R.A."/>
            <person name="Sandor E."/>
            <person name="Sanguinetti M."/>
            <person name="Schuetze T."/>
            <person name="Sepcic K."/>
            <person name="Shelest E."/>
            <person name="Sherlock G."/>
            <person name="Sophianopoulou V."/>
            <person name="Squina F.M."/>
            <person name="Sun H."/>
            <person name="Susca A."/>
            <person name="Todd R.B."/>
            <person name="Tsang A."/>
            <person name="Unkles S.E."/>
            <person name="van de Wiele N."/>
            <person name="van Rossen-Uffink D."/>
            <person name="Oliveira J.V."/>
            <person name="Vesth T.C."/>
            <person name="Visser J."/>
            <person name="Yu J.-H."/>
            <person name="Zhou M."/>
            <person name="Andersen M.R."/>
            <person name="Archer D.B."/>
            <person name="Baker S.E."/>
            <person name="Benoit I."/>
            <person name="Brakhage A.A."/>
            <person name="Braus G.H."/>
            <person name="Fischer R."/>
            <person name="Frisvad J.C."/>
            <person name="Goldman G.H."/>
            <person name="Houbraken J."/>
            <person name="Oakley B."/>
            <person name="Pocsi I."/>
            <person name="Scazzocchio C."/>
            <person name="Seiboth B."/>
            <person name="vanKuyk P.A."/>
            <person name="Wortman J."/>
            <person name="Dyer P.S."/>
            <person name="Grigoriev I.V."/>
        </authorList>
    </citation>
    <scope>NUCLEOTIDE SEQUENCE [LARGE SCALE GENOMIC DNA]</scope>
    <source>
        <strain evidence="2">CBS 593.65</strain>
    </source>
</reference>
<keyword evidence="2" id="KW-1185">Reference proteome</keyword>
<accession>A0A1L9T1M0</accession>
<dbReference type="GeneID" id="63764614"/>
<dbReference type="AlphaFoldDB" id="A0A1L9T1M0"/>
<proteinExistence type="predicted"/>
<evidence type="ECO:0000313" key="2">
    <source>
        <dbReference type="Proteomes" id="UP000184356"/>
    </source>
</evidence>
<name>A0A1L9T1M0_9EURO</name>
<dbReference type="Proteomes" id="UP000184356">
    <property type="component" value="Unassembled WGS sequence"/>
</dbReference>
<sequence length="210" mass="23517">MVRNLLLLADTGRANWLVAYSLTPDASETPDLWAEAIGELDESDRALIWGHASNKLNVLDDVLESAKEKERLSRLKRWTYTKRDGTKGELHDLFNRVVDKVAHFKKLGDSIAALDPTHLAVPWAAVGLGLQIAANYFEHDSLAQEGLQVLAVLVPRYTVFEKLYLKEDSQINKTLRSELVRMYACALTFIAKLKKYHEKGIGKCLDAGPA</sequence>
<dbReference type="EMBL" id="KV878597">
    <property type="protein sequence ID" value="OJJ53354.1"/>
    <property type="molecule type" value="Genomic_DNA"/>
</dbReference>